<organism evidence="1 2">
    <name type="scientific">Hibiscus sabdariffa</name>
    <name type="common">roselle</name>
    <dbReference type="NCBI Taxonomy" id="183260"/>
    <lineage>
        <taxon>Eukaryota</taxon>
        <taxon>Viridiplantae</taxon>
        <taxon>Streptophyta</taxon>
        <taxon>Embryophyta</taxon>
        <taxon>Tracheophyta</taxon>
        <taxon>Spermatophyta</taxon>
        <taxon>Magnoliopsida</taxon>
        <taxon>eudicotyledons</taxon>
        <taxon>Gunneridae</taxon>
        <taxon>Pentapetalae</taxon>
        <taxon>rosids</taxon>
        <taxon>malvids</taxon>
        <taxon>Malvales</taxon>
        <taxon>Malvaceae</taxon>
        <taxon>Malvoideae</taxon>
        <taxon>Hibiscus</taxon>
    </lineage>
</organism>
<sequence>MGEGIQEEVAKVRDPSELYRPWMLYRGEERVTGLQATGSRFGILGDDVVTEDEGMVSTEEGVCTGSGVVKDIASTNDTNVTLGAKHSSPLRRAGGIGKACTAP</sequence>
<dbReference type="EMBL" id="JBBPBN010000019">
    <property type="protein sequence ID" value="KAK9018568.1"/>
    <property type="molecule type" value="Genomic_DNA"/>
</dbReference>
<evidence type="ECO:0000313" key="1">
    <source>
        <dbReference type="EMBL" id="KAK9018568.1"/>
    </source>
</evidence>
<protein>
    <submittedName>
        <fullName evidence="1">Uncharacterized protein</fullName>
    </submittedName>
</protein>
<reference evidence="1 2" key="1">
    <citation type="journal article" date="2024" name="G3 (Bethesda)">
        <title>Genome assembly of Hibiscus sabdariffa L. provides insights into metabolisms of medicinal natural products.</title>
        <authorList>
            <person name="Kim T."/>
        </authorList>
    </citation>
    <scope>NUCLEOTIDE SEQUENCE [LARGE SCALE GENOMIC DNA]</scope>
    <source>
        <strain evidence="1">TK-2024</strain>
        <tissue evidence="1">Old leaves</tissue>
    </source>
</reference>
<proteinExistence type="predicted"/>
<keyword evidence="2" id="KW-1185">Reference proteome</keyword>
<dbReference type="Proteomes" id="UP001396334">
    <property type="component" value="Unassembled WGS sequence"/>
</dbReference>
<accession>A0ABR2S018</accession>
<comment type="caution">
    <text evidence="1">The sequence shown here is derived from an EMBL/GenBank/DDBJ whole genome shotgun (WGS) entry which is preliminary data.</text>
</comment>
<gene>
    <name evidence="1" type="ORF">V6N11_001539</name>
</gene>
<evidence type="ECO:0000313" key="2">
    <source>
        <dbReference type="Proteomes" id="UP001396334"/>
    </source>
</evidence>
<name>A0ABR2S018_9ROSI</name>